<keyword evidence="11" id="KW-0812">Transmembrane</keyword>
<dbReference type="InterPro" id="IPR023753">
    <property type="entry name" value="FAD/NAD-binding_dom"/>
</dbReference>
<dbReference type="InterPro" id="IPR036188">
    <property type="entry name" value="FAD/NAD-bd_sf"/>
</dbReference>
<sequence>MKEKMIIIGFGMVAKHFCDQFIKLGLMNKYDLIIFSKEKHLAYDRVQLTTYARNKDFKSIQLSDEKWFKDNGIELHLGEGIAQIEAKSKIVKSESGQMYPYDELIFATGSSAFVPPIPGVEKEGVFTYRTIEDVDAIRSFSENKKCAVVIGGGLLGIEAADFLKAQGLETHIVEMADFLMPRQLTPDASERLKDTISDKGFTVHTGVSSKEISGGKTGLKLHFKNGDSIDCDLIVVSAGIRPNHQVAEQAKIDVSLGGGIICDDHLNTSEPSIYAMGECVRHNNKIYGLVAPGYKMAEVLAANFSGQEQAFEGADTSTRLKLLGENVVSLGAALQPFKSLVYQDETSYRMLNFDKKHLVGAIGIGEWSDLGRIQSAIENRMLVTDEEIESFLETGSFWNISDSVEKWPDETIICNCLKVSKGEIVQCFKTCNNDIATLKKETGACTACGSCEGLIAQLAGKEVELRNKPNRGLLIASCLCLITLAVLYFSPVYWNINSYDSSSYKLTQTLRSGLWRQITGFTILGLSLFAAAISLRKRFKFFRFGNYNWWRVSHGVFALMSLVILMAHTGFNSGKNINAYLFWTFTTMNLFGVITGFTTSFEFYGTNKVAAFCRRWRRQITFIHFLVFWPIPVLITFHILQAYFFSL</sequence>
<dbReference type="Gene3D" id="3.30.390.30">
    <property type="match status" value="1"/>
</dbReference>
<keyword evidence="5" id="KW-0285">Flavoprotein</keyword>
<keyword evidence="15" id="KW-1185">Reference proteome</keyword>
<comment type="pathway">
    <text evidence="3">Nitrogen metabolism; nitrate reduction (assimilation).</text>
</comment>
<dbReference type="eggNOG" id="COG1251">
    <property type="taxonomic scope" value="Bacteria"/>
</dbReference>
<dbReference type="RefSeq" id="WP_007279698.1">
    <property type="nucleotide sequence ID" value="NZ_ABCK01000015.1"/>
</dbReference>
<protein>
    <submittedName>
        <fullName evidence="14">Nitrite reductase [NAD(P)H] large subunit</fullName>
    </submittedName>
</protein>
<dbReference type="Gene3D" id="3.50.50.60">
    <property type="entry name" value="FAD/NAD(P)-binding domain"/>
    <property type="match status" value="2"/>
</dbReference>
<evidence type="ECO:0000313" key="14">
    <source>
        <dbReference type="EMBL" id="EDM26647.1"/>
    </source>
</evidence>
<comment type="caution">
    <text evidence="14">The sequence shown here is derived from an EMBL/GenBank/DDBJ whole genome shotgun (WGS) entry which is preliminary data.</text>
</comment>
<feature type="transmembrane region" description="Helical" evidence="11">
    <location>
        <begin position="547"/>
        <end position="568"/>
    </location>
</feature>
<dbReference type="GO" id="GO:0051536">
    <property type="term" value="F:iron-sulfur cluster binding"/>
    <property type="evidence" value="ECO:0007669"/>
    <property type="project" value="UniProtKB-KW"/>
</dbReference>
<dbReference type="Gene3D" id="1.10.10.1100">
    <property type="entry name" value="BFD-like [2Fe-2S]-binding domain"/>
    <property type="match status" value="1"/>
</dbReference>
<dbReference type="EMBL" id="ABCK01000015">
    <property type="protein sequence ID" value="EDM26647.1"/>
    <property type="molecule type" value="Genomic_DNA"/>
</dbReference>
<evidence type="ECO:0000256" key="9">
    <source>
        <dbReference type="ARBA" id="ARBA00023004"/>
    </source>
</evidence>
<feature type="transmembrane region" description="Helical" evidence="11">
    <location>
        <begin position="580"/>
        <end position="601"/>
    </location>
</feature>
<evidence type="ECO:0000256" key="2">
    <source>
        <dbReference type="ARBA" id="ARBA00001974"/>
    </source>
</evidence>
<evidence type="ECO:0000256" key="10">
    <source>
        <dbReference type="ARBA" id="ARBA00023014"/>
    </source>
</evidence>
<evidence type="ECO:0000256" key="6">
    <source>
        <dbReference type="ARBA" id="ARBA00022723"/>
    </source>
</evidence>
<evidence type="ECO:0000256" key="5">
    <source>
        <dbReference type="ARBA" id="ARBA00022630"/>
    </source>
</evidence>
<dbReference type="PANTHER" id="PTHR43809:SF1">
    <property type="entry name" value="NITRITE REDUCTASE (NADH) LARGE SUBUNIT"/>
    <property type="match status" value="1"/>
</dbReference>
<dbReference type="STRING" id="313628.LNTAR_02527"/>
<dbReference type="InterPro" id="IPR052034">
    <property type="entry name" value="NasD-like"/>
</dbReference>
<gene>
    <name evidence="14" type="ORF">LNTAR_02527</name>
</gene>
<evidence type="ECO:0000256" key="7">
    <source>
        <dbReference type="ARBA" id="ARBA00022827"/>
    </source>
</evidence>
<dbReference type="PRINTS" id="PR00368">
    <property type="entry name" value="FADPNR"/>
</dbReference>
<organism evidence="14 15">
    <name type="scientific">Lentisphaera araneosa HTCC2155</name>
    <dbReference type="NCBI Taxonomy" id="313628"/>
    <lineage>
        <taxon>Bacteria</taxon>
        <taxon>Pseudomonadati</taxon>
        <taxon>Lentisphaerota</taxon>
        <taxon>Lentisphaeria</taxon>
        <taxon>Lentisphaerales</taxon>
        <taxon>Lentisphaeraceae</taxon>
        <taxon>Lentisphaera</taxon>
    </lineage>
</organism>
<dbReference type="PANTHER" id="PTHR43809">
    <property type="entry name" value="NITRITE REDUCTASE (NADH) LARGE SUBUNIT"/>
    <property type="match status" value="1"/>
</dbReference>
<proteinExistence type="predicted"/>
<dbReference type="InterPro" id="IPR041854">
    <property type="entry name" value="BFD-like_2Fe2S-bd_dom_sf"/>
</dbReference>
<keyword evidence="4" id="KW-0349">Heme</keyword>
<keyword evidence="7" id="KW-0274">FAD</keyword>
<accession>A6DPB5</accession>
<dbReference type="Pfam" id="PF07992">
    <property type="entry name" value="Pyr_redox_2"/>
    <property type="match status" value="1"/>
</dbReference>
<evidence type="ECO:0000259" key="13">
    <source>
        <dbReference type="Pfam" id="PF18267"/>
    </source>
</evidence>
<evidence type="ECO:0000256" key="11">
    <source>
        <dbReference type="SAM" id="Phobius"/>
    </source>
</evidence>
<keyword evidence="11" id="KW-0472">Membrane</keyword>
<keyword evidence="11" id="KW-1133">Transmembrane helix</keyword>
<reference evidence="14 15" key="1">
    <citation type="journal article" date="2010" name="J. Bacteriol.">
        <title>Genome sequence of Lentisphaera araneosa HTCC2155T, the type species of the order Lentisphaerales in the phylum Lentisphaerae.</title>
        <authorList>
            <person name="Thrash J.C."/>
            <person name="Cho J.C."/>
            <person name="Vergin K.L."/>
            <person name="Morris R.M."/>
            <person name="Giovannoni S.J."/>
        </authorList>
    </citation>
    <scope>NUCLEOTIDE SEQUENCE [LARGE SCALE GENOMIC DNA]</scope>
    <source>
        <strain evidence="14 15">HTCC2155</strain>
    </source>
</reference>
<dbReference type="Proteomes" id="UP000004947">
    <property type="component" value="Unassembled WGS sequence"/>
</dbReference>
<keyword evidence="10" id="KW-0411">Iron-sulfur</keyword>
<dbReference type="InterPro" id="IPR041575">
    <property type="entry name" value="Rubredoxin_C"/>
</dbReference>
<dbReference type="OrthoDB" id="9807946at2"/>
<feature type="domain" description="NADH-rubredoxin oxidoreductase C-terminal" evidence="13">
    <location>
        <begin position="317"/>
        <end position="380"/>
    </location>
</feature>
<name>A6DPB5_9BACT</name>
<dbReference type="AlphaFoldDB" id="A6DPB5"/>
<keyword evidence="6" id="KW-0479">Metal-binding</keyword>
<dbReference type="PRINTS" id="PR00411">
    <property type="entry name" value="PNDRDTASEI"/>
</dbReference>
<evidence type="ECO:0000259" key="12">
    <source>
        <dbReference type="Pfam" id="PF07992"/>
    </source>
</evidence>
<comment type="cofactor">
    <cofactor evidence="1">
        <name>siroheme</name>
        <dbReference type="ChEBI" id="CHEBI:60052"/>
    </cofactor>
</comment>
<feature type="transmembrane region" description="Helical" evidence="11">
    <location>
        <begin position="473"/>
        <end position="494"/>
    </location>
</feature>
<dbReference type="InterPro" id="IPR016156">
    <property type="entry name" value="FAD/NAD-linked_Rdtase_dimer_sf"/>
</dbReference>
<dbReference type="GO" id="GO:0016491">
    <property type="term" value="F:oxidoreductase activity"/>
    <property type="evidence" value="ECO:0007669"/>
    <property type="project" value="UniProtKB-KW"/>
</dbReference>
<evidence type="ECO:0000256" key="8">
    <source>
        <dbReference type="ARBA" id="ARBA00023002"/>
    </source>
</evidence>
<evidence type="ECO:0000256" key="3">
    <source>
        <dbReference type="ARBA" id="ARBA00005096"/>
    </source>
</evidence>
<dbReference type="GO" id="GO:0046872">
    <property type="term" value="F:metal ion binding"/>
    <property type="evidence" value="ECO:0007669"/>
    <property type="project" value="UniProtKB-KW"/>
</dbReference>
<evidence type="ECO:0000256" key="1">
    <source>
        <dbReference type="ARBA" id="ARBA00001929"/>
    </source>
</evidence>
<evidence type="ECO:0000256" key="4">
    <source>
        <dbReference type="ARBA" id="ARBA00022617"/>
    </source>
</evidence>
<feature type="transmembrane region" description="Helical" evidence="11">
    <location>
        <begin position="514"/>
        <end position="535"/>
    </location>
</feature>
<dbReference type="Pfam" id="PF18267">
    <property type="entry name" value="Rubredoxin_C"/>
    <property type="match status" value="1"/>
</dbReference>
<evidence type="ECO:0000313" key="15">
    <source>
        <dbReference type="Proteomes" id="UP000004947"/>
    </source>
</evidence>
<keyword evidence="9" id="KW-0408">Iron</keyword>
<feature type="transmembrane region" description="Helical" evidence="11">
    <location>
        <begin position="622"/>
        <end position="644"/>
    </location>
</feature>
<comment type="cofactor">
    <cofactor evidence="2">
        <name>FAD</name>
        <dbReference type="ChEBI" id="CHEBI:57692"/>
    </cofactor>
</comment>
<feature type="domain" description="FAD/NAD(P)-binding" evidence="12">
    <location>
        <begin position="5"/>
        <end position="284"/>
    </location>
</feature>
<keyword evidence="8" id="KW-0560">Oxidoreductase</keyword>
<dbReference type="SUPFAM" id="SSF51905">
    <property type="entry name" value="FAD/NAD(P)-binding domain"/>
    <property type="match status" value="2"/>
</dbReference>